<dbReference type="InterPro" id="IPR019557">
    <property type="entry name" value="AminoTfrase-like_pln_mobile"/>
</dbReference>
<name>A0A7J9DFH2_9ROSI</name>
<comment type="caution">
    <text evidence="2">The sequence shown here is derived from an EMBL/GenBank/DDBJ whole genome shotgun (WGS) entry which is preliminary data.</text>
</comment>
<organism evidence="2 3">
    <name type="scientific">Gossypium trilobum</name>
    <dbReference type="NCBI Taxonomy" id="34281"/>
    <lineage>
        <taxon>Eukaryota</taxon>
        <taxon>Viridiplantae</taxon>
        <taxon>Streptophyta</taxon>
        <taxon>Embryophyta</taxon>
        <taxon>Tracheophyta</taxon>
        <taxon>Spermatophyta</taxon>
        <taxon>Magnoliopsida</taxon>
        <taxon>eudicotyledons</taxon>
        <taxon>Gunneridae</taxon>
        <taxon>Pentapetalae</taxon>
        <taxon>rosids</taxon>
        <taxon>malvids</taxon>
        <taxon>Malvales</taxon>
        <taxon>Malvaceae</taxon>
        <taxon>Malvoideae</taxon>
        <taxon>Gossypium</taxon>
    </lineage>
</organism>
<protein>
    <recommendedName>
        <fullName evidence="1">Aminotransferase-like plant mobile domain-containing protein</fullName>
    </recommendedName>
</protein>
<accession>A0A7J9DFH2</accession>
<dbReference type="EMBL" id="JABEZW010000002">
    <property type="protein sequence ID" value="MBA0759492.1"/>
    <property type="molecule type" value="Genomic_DNA"/>
</dbReference>
<feature type="domain" description="Aminotransferase-like plant mobile" evidence="1">
    <location>
        <begin position="1"/>
        <end position="58"/>
    </location>
</feature>
<dbReference type="AlphaFoldDB" id="A0A7J9DFH2"/>
<keyword evidence="3" id="KW-1185">Reference proteome</keyword>
<sequence>MPDKSQNLVHVRWLLHLMDFIECRKLSWGSVVLSTLYQELCRVTIPNAMSIGGCLLLL</sequence>
<evidence type="ECO:0000313" key="3">
    <source>
        <dbReference type="Proteomes" id="UP000593568"/>
    </source>
</evidence>
<evidence type="ECO:0000313" key="2">
    <source>
        <dbReference type="EMBL" id="MBA0759492.1"/>
    </source>
</evidence>
<reference evidence="2 3" key="1">
    <citation type="journal article" date="2019" name="Genome Biol. Evol.">
        <title>Insights into the evolution of the New World diploid cottons (Gossypium, subgenus Houzingenia) based on genome sequencing.</title>
        <authorList>
            <person name="Grover C.E."/>
            <person name="Arick M.A. 2nd"/>
            <person name="Thrash A."/>
            <person name="Conover J.L."/>
            <person name="Sanders W.S."/>
            <person name="Peterson D.G."/>
            <person name="Frelichowski J.E."/>
            <person name="Scheffler J.A."/>
            <person name="Scheffler B.E."/>
            <person name="Wendel J.F."/>
        </authorList>
    </citation>
    <scope>NUCLEOTIDE SEQUENCE [LARGE SCALE GENOMIC DNA]</scope>
    <source>
        <strain evidence="2">8</strain>
        <tissue evidence="2">Leaf</tissue>
    </source>
</reference>
<dbReference type="Pfam" id="PF10536">
    <property type="entry name" value="PMD"/>
    <property type="match status" value="1"/>
</dbReference>
<dbReference type="Proteomes" id="UP000593568">
    <property type="component" value="Unassembled WGS sequence"/>
</dbReference>
<proteinExistence type="predicted"/>
<evidence type="ECO:0000259" key="1">
    <source>
        <dbReference type="Pfam" id="PF10536"/>
    </source>
</evidence>
<gene>
    <name evidence="2" type="ORF">Gotri_022377</name>
</gene>